<dbReference type="AlphaFoldDB" id="A0A8K0SH47"/>
<sequence length="95" mass="10702">MLDWTLLSFCLSYGPITAAVAAFPGIDGQPAGRIYAVVSLDKKLRRCIGAILGTLDWRWYQHAAADGAWDLRTMYHRLPPFCRRYLMCMYAAAVT</sequence>
<keyword evidence="3" id="KW-1185">Reference proteome</keyword>
<dbReference type="EMBL" id="JAGPNK010000010">
    <property type="protein sequence ID" value="KAH7312218.1"/>
    <property type="molecule type" value="Genomic_DNA"/>
</dbReference>
<reference evidence="2" key="1">
    <citation type="journal article" date="2021" name="Nat. Commun.">
        <title>Genetic determinants of endophytism in the Arabidopsis root mycobiome.</title>
        <authorList>
            <person name="Mesny F."/>
            <person name="Miyauchi S."/>
            <person name="Thiergart T."/>
            <person name="Pickel B."/>
            <person name="Atanasova L."/>
            <person name="Karlsson M."/>
            <person name="Huettel B."/>
            <person name="Barry K.W."/>
            <person name="Haridas S."/>
            <person name="Chen C."/>
            <person name="Bauer D."/>
            <person name="Andreopoulos W."/>
            <person name="Pangilinan J."/>
            <person name="LaButti K."/>
            <person name="Riley R."/>
            <person name="Lipzen A."/>
            <person name="Clum A."/>
            <person name="Drula E."/>
            <person name="Henrissat B."/>
            <person name="Kohler A."/>
            <person name="Grigoriev I.V."/>
            <person name="Martin F.M."/>
            <person name="Hacquard S."/>
        </authorList>
    </citation>
    <scope>NUCLEOTIDE SEQUENCE</scope>
    <source>
        <strain evidence="2">MPI-CAGE-CH-0235</strain>
    </source>
</reference>
<proteinExistence type="predicted"/>
<gene>
    <name evidence="2" type="ORF">B0I35DRAFT_436396</name>
</gene>
<keyword evidence="1" id="KW-0732">Signal</keyword>
<organism evidence="2 3">
    <name type="scientific">Stachybotrys elegans</name>
    <dbReference type="NCBI Taxonomy" id="80388"/>
    <lineage>
        <taxon>Eukaryota</taxon>
        <taxon>Fungi</taxon>
        <taxon>Dikarya</taxon>
        <taxon>Ascomycota</taxon>
        <taxon>Pezizomycotina</taxon>
        <taxon>Sordariomycetes</taxon>
        <taxon>Hypocreomycetidae</taxon>
        <taxon>Hypocreales</taxon>
        <taxon>Stachybotryaceae</taxon>
        <taxon>Stachybotrys</taxon>
    </lineage>
</organism>
<evidence type="ECO:0000313" key="2">
    <source>
        <dbReference type="EMBL" id="KAH7312218.1"/>
    </source>
</evidence>
<evidence type="ECO:0000256" key="1">
    <source>
        <dbReference type="SAM" id="SignalP"/>
    </source>
</evidence>
<protein>
    <submittedName>
        <fullName evidence="2">Uncharacterized protein</fullName>
    </submittedName>
</protein>
<name>A0A8K0SH47_9HYPO</name>
<feature type="signal peptide" evidence="1">
    <location>
        <begin position="1"/>
        <end position="18"/>
    </location>
</feature>
<accession>A0A8K0SH47</accession>
<feature type="chain" id="PRO_5035469933" evidence="1">
    <location>
        <begin position="19"/>
        <end position="95"/>
    </location>
</feature>
<comment type="caution">
    <text evidence="2">The sequence shown here is derived from an EMBL/GenBank/DDBJ whole genome shotgun (WGS) entry which is preliminary data.</text>
</comment>
<evidence type="ECO:0000313" key="3">
    <source>
        <dbReference type="Proteomes" id="UP000813444"/>
    </source>
</evidence>
<dbReference type="Proteomes" id="UP000813444">
    <property type="component" value="Unassembled WGS sequence"/>
</dbReference>